<proteinExistence type="inferred from homology"/>
<comment type="subcellular location">
    <subcellularLocation>
        <location evidence="1 10">Cytoplasm</location>
    </subcellularLocation>
</comment>
<dbReference type="GO" id="GO:0006426">
    <property type="term" value="P:glycyl-tRNA aminoacylation"/>
    <property type="evidence" value="ECO:0007669"/>
    <property type="project" value="UniProtKB-UniRule"/>
</dbReference>
<dbReference type="GO" id="GO:0005829">
    <property type="term" value="C:cytosol"/>
    <property type="evidence" value="ECO:0007669"/>
    <property type="project" value="TreeGrafter"/>
</dbReference>
<dbReference type="Pfam" id="PF05746">
    <property type="entry name" value="DALR_1"/>
    <property type="match status" value="1"/>
</dbReference>
<keyword evidence="4 10" id="KW-0436">Ligase</keyword>
<evidence type="ECO:0000256" key="2">
    <source>
        <dbReference type="ARBA" id="ARBA00008226"/>
    </source>
</evidence>
<accession>A0A256LC82</accession>
<dbReference type="InterPro" id="IPR006194">
    <property type="entry name" value="Gly-tRNA-synth_heterodimer"/>
</dbReference>
<evidence type="ECO:0000256" key="4">
    <source>
        <dbReference type="ARBA" id="ARBA00022598"/>
    </source>
</evidence>
<dbReference type="HAMAP" id="MF_00255">
    <property type="entry name" value="Gly_tRNA_synth_beta"/>
    <property type="match status" value="1"/>
</dbReference>
<comment type="similarity">
    <text evidence="2 10">Belongs to the class-II aminoacyl-tRNA synthetase family.</text>
</comment>
<keyword evidence="15" id="KW-1185">Reference proteome</keyword>
<dbReference type="NCBIfam" id="TIGR00211">
    <property type="entry name" value="glyS"/>
    <property type="match status" value="1"/>
</dbReference>
<dbReference type="InterPro" id="IPR015944">
    <property type="entry name" value="Gly-tRNA-synth_bsu"/>
</dbReference>
<evidence type="ECO:0000256" key="1">
    <source>
        <dbReference type="ARBA" id="ARBA00004496"/>
    </source>
</evidence>
<comment type="caution">
    <text evidence="13">The sequence shown here is derived from an EMBL/GenBank/DDBJ whole genome shotgun (WGS) entry which is preliminary data.</text>
</comment>
<dbReference type="PRINTS" id="PR01045">
    <property type="entry name" value="TRNASYNTHGB"/>
</dbReference>
<reference evidence="14 15" key="3">
    <citation type="submission" date="2017-09" db="EMBL/GenBank/DDBJ databases">
        <title>Tripartite evolution among Lactobacillus johnsonii, Lactobacillus taiwanensis, Lactobacillus reuteri and their rodent host.</title>
        <authorList>
            <person name="Wang T."/>
            <person name="Knowles S."/>
            <person name="Cheng C."/>
        </authorList>
    </citation>
    <scope>NUCLEOTIDE SEQUENCE [LARGE SCALE GENOMIC DNA]</scope>
    <source>
        <strain evidence="13 14">609q</strain>
        <strain evidence="12 15">609u</strain>
    </source>
</reference>
<dbReference type="Proteomes" id="UP000216316">
    <property type="component" value="Unassembled WGS sequence"/>
</dbReference>
<evidence type="ECO:0000313" key="13">
    <source>
        <dbReference type="EMBL" id="OYR91054.1"/>
    </source>
</evidence>
<comment type="subunit">
    <text evidence="10">Tetramer of two alpha and two beta subunits.</text>
</comment>
<keyword evidence="8 10" id="KW-0030">Aminoacyl-tRNA synthetase</keyword>
<keyword evidence="6 10" id="KW-0067">ATP-binding</keyword>
<evidence type="ECO:0000313" key="12">
    <source>
        <dbReference type="EMBL" id="OYR87436.1"/>
    </source>
</evidence>
<evidence type="ECO:0000256" key="3">
    <source>
        <dbReference type="ARBA" id="ARBA00022490"/>
    </source>
</evidence>
<comment type="catalytic activity">
    <reaction evidence="9 10">
        <text>tRNA(Gly) + glycine + ATP = glycyl-tRNA(Gly) + AMP + diphosphate</text>
        <dbReference type="Rhea" id="RHEA:16013"/>
        <dbReference type="Rhea" id="RHEA-COMP:9664"/>
        <dbReference type="Rhea" id="RHEA-COMP:9683"/>
        <dbReference type="ChEBI" id="CHEBI:30616"/>
        <dbReference type="ChEBI" id="CHEBI:33019"/>
        <dbReference type="ChEBI" id="CHEBI:57305"/>
        <dbReference type="ChEBI" id="CHEBI:78442"/>
        <dbReference type="ChEBI" id="CHEBI:78522"/>
        <dbReference type="ChEBI" id="CHEBI:456215"/>
        <dbReference type="EC" id="6.1.1.14"/>
    </reaction>
</comment>
<dbReference type="SUPFAM" id="SSF109604">
    <property type="entry name" value="HD-domain/PDEase-like"/>
    <property type="match status" value="1"/>
</dbReference>
<name>A0A256LC82_9LACO</name>
<dbReference type="PANTHER" id="PTHR30075:SF2">
    <property type="entry name" value="GLYCINE--TRNA LIGASE, CHLOROPLASTIC_MITOCHONDRIAL 2"/>
    <property type="match status" value="1"/>
</dbReference>
<evidence type="ECO:0000256" key="9">
    <source>
        <dbReference type="ARBA" id="ARBA00047937"/>
    </source>
</evidence>
<dbReference type="GO" id="GO:0004814">
    <property type="term" value="F:arginine-tRNA ligase activity"/>
    <property type="evidence" value="ECO:0007669"/>
    <property type="project" value="InterPro"/>
</dbReference>
<dbReference type="AlphaFoldDB" id="A0A256LC82"/>
<evidence type="ECO:0000256" key="5">
    <source>
        <dbReference type="ARBA" id="ARBA00022741"/>
    </source>
</evidence>
<evidence type="ECO:0000313" key="15">
    <source>
        <dbReference type="Proteomes" id="UP000216316"/>
    </source>
</evidence>
<protein>
    <recommendedName>
        <fullName evidence="10">Glycine--tRNA ligase beta subunit</fullName>
        <ecNumber evidence="10">6.1.1.14</ecNumber>
    </recommendedName>
    <alternativeName>
        <fullName evidence="10">Glycyl-tRNA synthetase beta subunit</fullName>
        <shortName evidence="10">GlyRS</shortName>
    </alternativeName>
</protein>
<dbReference type="GO" id="GO:0005524">
    <property type="term" value="F:ATP binding"/>
    <property type="evidence" value="ECO:0007669"/>
    <property type="project" value="UniProtKB-UniRule"/>
</dbReference>
<evidence type="ECO:0000256" key="7">
    <source>
        <dbReference type="ARBA" id="ARBA00022917"/>
    </source>
</evidence>
<reference evidence="13 14" key="1">
    <citation type="submission" date="2017-04" db="EMBL/GenBank/DDBJ databases">
        <authorList>
            <person name="Afonso C.L."/>
            <person name="Miller P.J."/>
            <person name="Scott M.A."/>
            <person name="Spackman E."/>
            <person name="Goraichik I."/>
            <person name="Dimitrov K.M."/>
            <person name="Suarez D.L."/>
            <person name="Swayne D.E."/>
        </authorList>
    </citation>
    <scope>NUCLEOTIDE SEQUENCE [LARGE SCALE GENOMIC DNA]</scope>
    <source>
        <strain evidence="13 14">609q</strain>
    </source>
</reference>
<organism evidence="13 14">
    <name type="scientific">Lactobacillus taiwanensis</name>
    <dbReference type="NCBI Taxonomy" id="508451"/>
    <lineage>
        <taxon>Bacteria</taxon>
        <taxon>Bacillati</taxon>
        <taxon>Bacillota</taxon>
        <taxon>Bacilli</taxon>
        <taxon>Lactobacillales</taxon>
        <taxon>Lactobacillaceae</taxon>
        <taxon>Lactobacillus</taxon>
    </lineage>
</organism>
<dbReference type="RefSeq" id="WP_094496700.1">
    <property type="nucleotide sequence ID" value="NZ_NGNV01000044.1"/>
</dbReference>
<dbReference type="Pfam" id="PF02092">
    <property type="entry name" value="tRNA_synt_2f"/>
    <property type="match status" value="1"/>
</dbReference>
<dbReference type="GO" id="GO:0004820">
    <property type="term" value="F:glycine-tRNA ligase activity"/>
    <property type="evidence" value="ECO:0007669"/>
    <property type="project" value="UniProtKB-UniRule"/>
</dbReference>
<feature type="domain" description="DALR anticodon binding" evidence="11">
    <location>
        <begin position="585"/>
        <end position="676"/>
    </location>
</feature>
<gene>
    <name evidence="10" type="primary">glyS</name>
    <name evidence="12" type="ORF">CBF53_08340</name>
    <name evidence="13" type="ORF">CBF70_07775</name>
</gene>
<dbReference type="Proteomes" id="UP000215828">
    <property type="component" value="Unassembled WGS sequence"/>
</dbReference>
<dbReference type="EMBL" id="NGNX01000033">
    <property type="protein sequence ID" value="OYR91054.1"/>
    <property type="molecule type" value="Genomic_DNA"/>
</dbReference>
<keyword evidence="3 10" id="KW-0963">Cytoplasm</keyword>
<evidence type="ECO:0000259" key="11">
    <source>
        <dbReference type="Pfam" id="PF05746"/>
    </source>
</evidence>
<evidence type="ECO:0000256" key="8">
    <source>
        <dbReference type="ARBA" id="ARBA00023146"/>
    </source>
</evidence>
<evidence type="ECO:0000256" key="10">
    <source>
        <dbReference type="HAMAP-Rule" id="MF_00255"/>
    </source>
</evidence>
<keyword evidence="5 10" id="KW-0547">Nucleotide-binding</keyword>
<keyword evidence="7 10" id="KW-0648">Protein biosynthesis</keyword>
<evidence type="ECO:0000313" key="14">
    <source>
        <dbReference type="Proteomes" id="UP000215828"/>
    </source>
</evidence>
<dbReference type="PROSITE" id="PS50861">
    <property type="entry name" value="AA_TRNA_LIGASE_II_GLYAB"/>
    <property type="match status" value="1"/>
</dbReference>
<dbReference type="EMBL" id="NGNV01000044">
    <property type="protein sequence ID" value="OYR87436.1"/>
    <property type="molecule type" value="Genomic_DNA"/>
</dbReference>
<dbReference type="InterPro" id="IPR008909">
    <property type="entry name" value="DALR_anticod-bd"/>
</dbReference>
<dbReference type="PANTHER" id="PTHR30075">
    <property type="entry name" value="GLYCYL-TRNA SYNTHETASE"/>
    <property type="match status" value="1"/>
</dbReference>
<evidence type="ECO:0000256" key="6">
    <source>
        <dbReference type="ARBA" id="ARBA00022840"/>
    </source>
</evidence>
<dbReference type="GO" id="GO:0006420">
    <property type="term" value="P:arginyl-tRNA aminoacylation"/>
    <property type="evidence" value="ECO:0007669"/>
    <property type="project" value="InterPro"/>
</dbReference>
<sequence length="690" mass="78025">MTKDYLFEIGTEEMPAHVVSKSVKQLVDRTKKYLKENGLSFKDIKTYSTPRRLTILVQDLAEKQEDIDEVKKGPAKKIAQDKDGNWTKAAQGFARGQGMTTDDIYFEELKGTEYAYVHVQKEGKKASDILMGMSDIVKAMTFPTKMRWGSYDFEFVRPIHWMVSLLGSEVVPVKLLDVVAGRKTQGHRFLGDSVVLANADDYEEALKSQYVIANADERKGMILNQIQELVAQHNWKVNIDKGLLEEVTNLVEYPTVFAGSFDEKYLNIPDEVLITSMKDNQRYFEVYDENGKLINHFISVRNGNSEYLDNVIAGNEKVLVARLDDAQFFYDEDKKYPLAHFVDKLKNVSFHDKIGSVAEHMARVQIIGDYLGKKFKVSDTEMKDFDRVSDIYKFDLVTSMVGEFAELQGVMGMHYARLIGENENVSVAIKESYMPTSAEGELPSTTVGSLLSIADKLDTIISFFGAGMIPSSSNDPYALRRNAYGIVRILLNEGWSLPIKDVLPELIQLLSGKTAAKLPKGAEAENEISDFIRDRVKQQLQVEKYDYDVIDAVLASSQQDPIQILAAAKTLQMHHDDADFKPVVESLTRITNILKKAKYRNANDIDESLFQDVSEEELYAGVNALEENTDLSISDLYKGFVELQPVINNYFESNMILDKDEKVKNNRLAQLLKVNNLADRMGDLSKLVIK</sequence>
<dbReference type="EC" id="6.1.1.14" evidence="10"/>
<reference evidence="12 15" key="2">
    <citation type="submission" date="2017-05" db="EMBL/GenBank/DDBJ databases">
        <authorList>
            <person name="Lin X.B."/>
            <person name="Stothard P."/>
            <person name="Tasseva G."/>
            <person name="Walter J."/>
        </authorList>
    </citation>
    <scope>NUCLEOTIDE SEQUENCE [LARGE SCALE GENOMIC DNA]</scope>
    <source>
        <strain evidence="12 15">609u</strain>
    </source>
</reference>